<keyword evidence="3" id="KW-1185">Reference proteome</keyword>
<sequence>MSKVRIVTPPSFGLICDGARKQQEPIEYHKPKDYLHTGLGQRFVSMISDMAALAHLNLSDSDDGPIEPIDTKPQEISQENQLQEITLEARPRINIPGPKKVRRRRRNRIKRTWKTSHATWTNEPTVDPYSILERESAIERNQFLSELSRLKPNNNGRVRVVKRKEKQKTPPSRYSSSSSSSNSCEDVPIPQPKKTAVAPTRSKAPSPPKAPVEEPVVVPAKEPKLVHIPTLITPDMVQWLRNSGMFSIKPKSQVAWTYEEQLQSLSEI</sequence>
<dbReference type="AlphaFoldDB" id="A0A1W0ACI3"/>
<protein>
    <submittedName>
        <fullName evidence="2">Uncharacterized protein</fullName>
    </submittedName>
</protein>
<gene>
    <name evidence="2" type="ORF">THRCLA_00002</name>
</gene>
<dbReference type="Proteomes" id="UP000243217">
    <property type="component" value="Unassembled WGS sequence"/>
</dbReference>
<evidence type="ECO:0000256" key="1">
    <source>
        <dbReference type="SAM" id="MobiDB-lite"/>
    </source>
</evidence>
<comment type="caution">
    <text evidence="2">The sequence shown here is derived from an EMBL/GenBank/DDBJ whole genome shotgun (WGS) entry which is preliminary data.</text>
</comment>
<name>A0A1W0ACI3_9STRA</name>
<dbReference type="OrthoDB" id="79765at2759"/>
<organism evidence="2 3">
    <name type="scientific">Thraustotheca clavata</name>
    <dbReference type="NCBI Taxonomy" id="74557"/>
    <lineage>
        <taxon>Eukaryota</taxon>
        <taxon>Sar</taxon>
        <taxon>Stramenopiles</taxon>
        <taxon>Oomycota</taxon>
        <taxon>Saprolegniomycetes</taxon>
        <taxon>Saprolegniales</taxon>
        <taxon>Achlyaceae</taxon>
        <taxon>Thraustotheca</taxon>
    </lineage>
</organism>
<accession>A0A1W0ACI3</accession>
<dbReference type="EMBL" id="JNBS01000002">
    <property type="protein sequence ID" value="OQS08027.1"/>
    <property type="molecule type" value="Genomic_DNA"/>
</dbReference>
<feature type="compositionally biased region" description="Low complexity" evidence="1">
    <location>
        <begin position="172"/>
        <end position="183"/>
    </location>
</feature>
<evidence type="ECO:0000313" key="3">
    <source>
        <dbReference type="Proteomes" id="UP000243217"/>
    </source>
</evidence>
<proteinExistence type="predicted"/>
<evidence type="ECO:0000313" key="2">
    <source>
        <dbReference type="EMBL" id="OQS08027.1"/>
    </source>
</evidence>
<feature type="region of interest" description="Disordered" evidence="1">
    <location>
        <begin position="148"/>
        <end position="215"/>
    </location>
</feature>
<reference evidence="2 3" key="1">
    <citation type="journal article" date="2014" name="Genome Biol. Evol.">
        <title>The secreted proteins of Achlya hypogyna and Thraustotheca clavata identify the ancestral oomycete secretome and reveal gene acquisitions by horizontal gene transfer.</title>
        <authorList>
            <person name="Misner I."/>
            <person name="Blouin N."/>
            <person name="Leonard G."/>
            <person name="Richards T.A."/>
            <person name="Lane C.E."/>
        </authorList>
    </citation>
    <scope>NUCLEOTIDE SEQUENCE [LARGE SCALE GENOMIC DNA]</scope>
    <source>
        <strain evidence="2 3">ATCC 34112</strain>
    </source>
</reference>